<protein>
    <submittedName>
        <fullName evidence="1">Uncharacterized protein</fullName>
    </submittedName>
</protein>
<dbReference type="EMBL" id="HACG01035203">
    <property type="protein sequence ID" value="CEK82068.1"/>
    <property type="molecule type" value="Transcribed_RNA"/>
</dbReference>
<proteinExistence type="predicted"/>
<name>A0A0B7AMN6_9EUPU</name>
<organism evidence="1">
    <name type="scientific">Arion vulgaris</name>
    <dbReference type="NCBI Taxonomy" id="1028688"/>
    <lineage>
        <taxon>Eukaryota</taxon>
        <taxon>Metazoa</taxon>
        <taxon>Spiralia</taxon>
        <taxon>Lophotrochozoa</taxon>
        <taxon>Mollusca</taxon>
        <taxon>Gastropoda</taxon>
        <taxon>Heterobranchia</taxon>
        <taxon>Euthyneura</taxon>
        <taxon>Panpulmonata</taxon>
        <taxon>Eupulmonata</taxon>
        <taxon>Stylommatophora</taxon>
        <taxon>Helicina</taxon>
        <taxon>Arionoidea</taxon>
        <taxon>Arionidae</taxon>
        <taxon>Arion</taxon>
    </lineage>
</organism>
<evidence type="ECO:0000313" key="1">
    <source>
        <dbReference type="EMBL" id="CEK82068.1"/>
    </source>
</evidence>
<accession>A0A0B7AMN6</accession>
<gene>
    <name evidence="1" type="primary">ORF129466</name>
</gene>
<reference evidence="1" key="1">
    <citation type="submission" date="2014-12" db="EMBL/GenBank/DDBJ databases">
        <title>Insight into the proteome of Arion vulgaris.</title>
        <authorList>
            <person name="Aradska J."/>
            <person name="Bulat T."/>
            <person name="Smidak R."/>
            <person name="Sarate P."/>
            <person name="Gangsoo J."/>
            <person name="Sialana F."/>
            <person name="Bilban M."/>
            <person name="Lubec G."/>
        </authorList>
    </citation>
    <scope>NUCLEOTIDE SEQUENCE</scope>
    <source>
        <tissue evidence="1">Skin</tissue>
    </source>
</reference>
<sequence length="57" mass="6388">MVPSLSAAITNHLLRVLHKAQLHSSSNNTRDFTKKCHVIWSTFEPSKRQAKVLTTSA</sequence>
<dbReference type="AlphaFoldDB" id="A0A0B7AMN6"/>